<reference evidence="2" key="1">
    <citation type="submission" date="2014-11" db="EMBL/GenBank/DDBJ databases">
        <authorList>
            <person name="Amaro Gonzalez C."/>
        </authorList>
    </citation>
    <scope>NUCLEOTIDE SEQUENCE</scope>
</reference>
<organism evidence="2">
    <name type="scientific">Anguilla anguilla</name>
    <name type="common">European freshwater eel</name>
    <name type="synonym">Muraena anguilla</name>
    <dbReference type="NCBI Taxonomy" id="7936"/>
    <lineage>
        <taxon>Eukaryota</taxon>
        <taxon>Metazoa</taxon>
        <taxon>Chordata</taxon>
        <taxon>Craniata</taxon>
        <taxon>Vertebrata</taxon>
        <taxon>Euteleostomi</taxon>
        <taxon>Actinopterygii</taxon>
        <taxon>Neopterygii</taxon>
        <taxon>Teleostei</taxon>
        <taxon>Anguilliformes</taxon>
        <taxon>Anguillidae</taxon>
        <taxon>Anguilla</taxon>
    </lineage>
</organism>
<evidence type="ECO:0000256" key="1">
    <source>
        <dbReference type="SAM" id="Phobius"/>
    </source>
</evidence>
<evidence type="ECO:0000313" key="2">
    <source>
        <dbReference type="EMBL" id="JAH31743.1"/>
    </source>
</evidence>
<reference evidence="2" key="2">
    <citation type="journal article" date="2015" name="Fish Shellfish Immunol.">
        <title>Early steps in the European eel (Anguilla anguilla)-Vibrio vulnificus interaction in the gills: Role of the RtxA13 toxin.</title>
        <authorList>
            <person name="Callol A."/>
            <person name="Pajuelo D."/>
            <person name="Ebbesson L."/>
            <person name="Teles M."/>
            <person name="MacKenzie S."/>
            <person name="Amaro C."/>
        </authorList>
    </citation>
    <scope>NUCLEOTIDE SEQUENCE</scope>
</reference>
<dbReference type="AlphaFoldDB" id="A0A0E9RU05"/>
<keyword evidence="1" id="KW-0472">Membrane</keyword>
<proteinExistence type="predicted"/>
<dbReference type="EMBL" id="GBXM01076834">
    <property type="protein sequence ID" value="JAH31743.1"/>
    <property type="molecule type" value="Transcribed_RNA"/>
</dbReference>
<keyword evidence="1" id="KW-1133">Transmembrane helix</keyword>
<name>A0A0E9RU05_ANGAN</name>
<accession>A0A0E9RU05</accession>
<sequence length="31" mass="3569">MGRCRLSLVEAMLVSLIVIFMGIFIVFLSYF</sequence>
<protein>
    <submittedName>
        <fullName evidence="2">Uncharacterized protein</fullName>
    </submittedName>
</protein>
<feature type="transmembrane region" description="Helical" evidence="1">
    <location>
        <begin position="12"/>
        <end position="30"/>
    </location>
</feature>
<keyword evidence="1" id="KW-0812">Transmembrane</keyword>